<name>A0A9D4IJV2_DREPO</name>
<reference evidence="1" key="2">
    <citation type="submission" date="2020-11" db="EMBL/GenBank/DDBJ databases">
        <authorList>
            <person name="McCartney M.A."/>
            <person name="Auch B."/>
            <person name="Kono T."/>
            <person name="Mallez S."/>
            <person name="Becker A."/>
            <person name="Gohl D.M."/>
            <person name="Silverstein K.A.T."/>
            <person name="Koren S."/>
            <person name="Bechman K.B."/>
            <person name="Herman A."/>
            <person name="Abrahante J.E."/>
            <person name="Garbe J."/>
        </authorList>
    </citation>
    <scope>NUCLEOTIDE SEQUENCE</scope>
    <source>
        <strain evidence="1">Duluth1</strain>
        <tissue evidence="1">Whole animal</tissue>
    </source>
</reference>
<organism evidence="1 2">
    <name type="scientific">Dreissena polymorpha</name>
    <name type="common">Zebra mussel</name>
    <name type="synonym">Mytilus polymorpha</name>
    <dbReference type="NCBI Taxonomy" id="45954"/>
    <lineage>
        <taxon>Eukaryota</taxon>
        <taxon>Metazoa</taxon>
        <taxon>Spiralia</taxon>
        <taxon>Lophotrochozoa</taxon>
        <taxon>Mollusca</taxon>
        <taxon>Bivalvia</taxon>
        <taxon>Autobranchia</taxon>
        <taxon>Heteroconchia</taxon>
        <taxon>Euheterodonta</taxon>
        <taxon>Imparidentia</taxon>
        <taxon>Neoheterodontei</taxon>
        <taxon>Myida</taxon>
        <taxon>Dreissenoidea</taxon>
        <taxon>Dreissenidae</taxon>
        <taxon>Dreissena</taxon>
    </lineage>
</organism>
<evidence type="ECO:0000313" key="1">
    <source>
        <dbReference type="EMBL" id="KAH3774303.1"/>
    </source>
</evidence>
<keyword evidence="2" id="KW-1185">Reference proteome</keyword>
<gene>
    <name evidence="1" type="ORF">DPMN_175682</name>
</gene>
<dbReference type="EMBL" id="JAIWYP010000009">
    <property type="protein sequence ID" value="KAH3774303.1"/>
    <property type="molecule type" value="Genomic_DNA"/>
</dbReference>
<reference evidence="1" key="1">
    <citation type="journal article" date="2019" name="bioRxiv">
        <title>The Genome of the Zebra Mussel, Dreissena polymorpha: A Resource for Invasive Species Research.</title>
        <authorList>
            <person name="McCartney M.A."/>
            <person name="Auch B."/>
            <person name="Kono T."/>
            <person name="Mallez S."/>
            <person name="Zhang Y."/>
            <person name="Obille A."/>
            <person name="Becker A."/>
            <person name="Abrahante J.E."/>
            <person name="Garbe J."/>
            <person name="Badalamenti J.P."/>
            <person name="Herman A."/>
            <person name="Mangelson H."/>
            <person name="Liachko I."/>
            <person name="Sullivan S."/>
            <person name="Sone E.D."/>
            <person name="Koren S."/>
            <person name="Silverstein K.A.T."/>
            <person name="Beckman K.B."/>
            <person name="Gohl D.M."/>
        </authorList>
    </citation>
    <scope>NUCLEOTIDE SEQUENCE</scope>
    <source>
        <strain evidence="1">Duluth1</strain>
        <tissue evidence="1">Whole animal</tissue>
    </source>
</reference>
<dbReference type="Proteomes" id="UP000828390">
    <property type="component" value="Unassembled WGS sequence"/>
</dbReference>
<protein>
    <submittedName>
        <fullName evidence="1">Uncharacterized protein</fullName>
    </submittedName>
</protein>
<comment type="caution">
    <text evidence="1">The sequence shown here is derived from an EMBL/GenBank/DDBJ whole genome shotgun (WGS) entry which is preliminary data.</text>
</comment>
<dbReference type="AlphaFoldDB" id="A0A9D4IJV2"/>
<evidence type="ECO:0000313" key="2">
    <source>
        <dbReference type="Proteomes" id="UP000828390"/>
    </source>
</evidence>
<proteinExistence type="predicted"/>
<accession>A0A9D4IJV2</accession>
<sequence>MHCSRILPLHRVTVVTVAMPHKLSSKMADSAASASNCLNHIPENISIKFLPNSQNVCDSIKRRALNFYTQGYIHKIKVFDNFLPKVTVTAKCWRLMRKSEKPHDLHLDINETCQQKTESYCTCQVG</sequence>